<dbReference type="AlphaFoldDB" id="A0AB74U7Q4"/>
<dbReference type="Pfam" id="PF06133">
    <property type="entry name" value="Com_YlbF"/>
    <property type="match status" value="1"/>
</dbReference>
<dbReference type="SUPFAM" id="SSF158622">
    <property type="entry name" value="YheA/YmcA-like"/>
    <property type="match status" value="1"/>
</dbReference>
<comment type="similarity">
    <text evidence="1">Belongs to the UPF0342 family.</text>
</comment>
<dbReference type="InterPro" id="IPR023378">
    <property type="entry name" value="YheA/YmcA-like_dom_sf"/>
</dbReference>
<proteinExistence type="inferred from homology"/>
<sequence length="135" mass="15497">MSVNIYDAANQLERDLRKTDQYKKLEKAFETLQKDDEAKALFDQFRLTQQTLQQKQMTGQEIGEDEAKQAQELSQKVGNNDVLSELIQAEQELGQMIEEINQIALKPIQELYQANQPKQPDLSVVPDEAENSEDN</sequence>
<accession>A0AB74U7Q4</accession>
<evidence type="ECO:0000313" key="4">
    <source>
        <dbReference type="EMBL" id="XBC46086.1"/>
    </source>
</evidence>
<gene>
    <name evidence="6" type="ORF">VUQ06_08415</name>
    <name evidence="7" type="ORF">VUQ07_00270</name>
    <name evidence="4" type="ORF">VUQ08_00280</name>
    <name evidence="5" type="ORF">VUQ09_05030</name>
</gene>
<feature type="coiled-coil region" evidence="2">
    <location>
        <begin position="79"/>
        <end position="106"/>
    </location>
</feature>
<reference evidence="7" key="1">
    <citation type="submission" date="2023-12" db="EMBL/GenBank/DDBJ databases">
        <title>Dolosigranulum savutii sp. nov. isolated from human upper respiratory samples collected in Botswana.</title>
        <authorList>
            <person name="Kelly M.S."/>
        </authorList>
    </citation>
    <scope>NUCLEOTIDE SEQUENCE</scope>
    <source>
        <strain evidence="7">MSK211</strain>
        <strain evidence="6">MSK294</strain>
        <strain evidence="5">MSK312</strain>
        <strain evidence="4">MSK433</strain>
    </source>
</reference>
<name>A0AB74U7Q4_9LACT</name>
<keyword evidence="2" id="KW-0175">Coiled coil</keyword>
<dbReference type="EMBL" id="CP142435">
    <property type="protein sequence ID" value="XBC49496.1"/>
    <property type="molecule type" value="Genomic_DNA"/>
</dbReference>
<dbReference type="KEGG" id="dst:VUQ06_08415"/>
<evidence type="ECO:0000313" key="7">
    <source>
        <dbReference type="EMBL" id="XBC51547.1"/>
    </source>
</evidence>
<dbReference type="EMBL" id="CP142433">
    <property type="protein sequence ID" value="XBC46086.1"/>
    <property type="molecule type" value="Genomic_DNA"/>
</dbReference>
<evidence type="ECO:0000256" key="1">
    <source>
        <dbReference type="HAMAP-Rule" id="MF_01526"/>
    </source>
</evidence>
<evidence type="ECO:0000256" key="3">
    <source>
        <dbReference type="SAM" id="MobiDB-lite"/>
    </source>
</evidence>
<dbReference type="HAMAP" id="MF_01526">
    <property type="entry name" value="UPF0342"/>
    <property type="match status" value="1"/>
</dbReference>
<dbReference type="EMBL" id="CP142436">
    <property type="protein sequence ID" value="XBC51547.1"/>
    <property type="molecule type" value="Genomic_DNA"/>
</dbReference>
<dbReference type="RefSeq" id="WP_347298691.1">
    <property type="nucleotide sequence ID" value="NZ_CP142433.1"/>
</dbReference>
<organism evidence="7">
    <name type="scientific">Dolosigranulum savutiense</name>
    <dbReference type="NCBI Taxonomy" id="3110288"/>
    <lineage>
        <taxon>Bacteria</taxon>
        <taxon>Bacillati</taxon>
        <taxon>Bacillota</taxon>
        <taxon>Bacilli</taxon>
        <taxon>Lactobacillales</taxon>
        <taxon>Carnobacteriaceae</taxon>
        <taxon>Dolosigranulum</taxon>
    </lineage>
</organism>
<dbReference type="Gene3D" id="1.20.1500.10">
    <property type="entry name" value="YheA/YmcA-like"/>
    <property type="match status" value="1"/>
</dbReference>
<evidence type="ECO:0000313" key="5">
    <source>
        <dbReference type="EMBL" id="XBC48760.1"/>
    </source>
</evidence>
<feature type="region of interest" description="Disordered" evidence="3">
    <location>
        <begin position="115"/>
        <end position="135"/>
    </location>
</feature>
<evidence type="ECO:0000313" key="6">
    <source>
        <dbReference type="EMBL" id="XBC49496.1"/>
    </source>
</evidence>
<evidence type="ECO:0000256" key="2">
    <source>
        <dbReference type="SAM" id="Coils"/>
    </source>
</evidence>
<protein>
    <recommendedName>
        <fullName evidence="1">UPF0342 protein VUQ06_08415</fullName>
    </recommendedName>
</protein>
<dbReference type="EMBL" id="CP142434">
    <property type="protein sequence ID" value="XBC48760.1"/>
    <property type="molecule type" value="Genomic_DNA"/>
</dbReference>
<dbReference type="InterPro" id="IPR010368">
    <property type="entry name" value="Com_YlbF"/>
</dbReference>